<dbReference type="InterPro" id="IPR051236">
    <property type="entry name" value="HAT_RTT109-like"/>
</dbReference>
<evidence type="ECO:0000256" key="1">
    <source>
        <dbReference type="ARBA" id="ARBA00014286"/>
    </source>
</evidence>
<name>A0ABY2WS09_9FLAO</name>
<keyword evidence="3" id="KW-1185">Reference proteome</keyword>
<reference evidence="2 3" key="1">
    <citation type="submission" date="2019-05" db="EMBL/GenBank/DDBJ databases">
        <title>Flagellimonas sp. AsT0115, sp. nov., isolated from a marine red algae, Asparagopsis taxiformis.</title>
        <authorList>
            <person name="Kim J."/>
            <person name="Jeong S.E."/>
            <person name="Jeon C.O."/>
        </authorList>
    </citation>
    <scope>NUCLEOTIDE SEQUENCE [LARGE SCALE GENOMIC DNA]</scope>
    <source>
        <strain evidence="2 3">AsT0115</strain>
    </source>
</reference>
<dbReference type="Pfam" id="PF13653">
    <property type="entry name" value="GDPD_2"/>
    <property type="match status" value="1"/>
</dbReference>
<protein>
    <recommendedName>
        <fullName evidence="1">Altered inheritance of mitochondria protein 6</fullName>
    </recommendedName>
</protein>
<dbReference type="RefSeq" id="WP_138835122.1">
    <property type="nucleotide sequence ID" value="NZ_VCNI01000001.1"/>
</dbReference>
<dbReference type="Proteomes" id="UP000751614">
    <property type="component" value="Unassembled WGS sequence"/>
</dbReference>
<sequence>MRSIKIALLFFQSVLTLGIAQTNVGIHSHNDYEQRIPFWDAFSAGAKSIEADVFLVEGKLFVAHEEENIRPERTLETVYLLPLKRAEQMYGRKSLDFQLMIDVKSEAYTTLKAIVELLEKYRPYLKPYNKTGVSIVISGNRPHEKDYANYPDFILFDCQDISGMPQQMWPKVAMISTSFRNFSKWNGTEDILVRDEKKVRGFVETAREFSKPIRFWATPDTEKAWHKLLSWGVSYINTDNPEEVQVYLKKKVPSQRE</sequence>
<gene>
    <name evidence="2" type="ORF">FGG15_08325</name>
</gene>
<evidence type="ECO:0000313" key="2">
    <source>
        <dbReference type="EMBL" id="TMU57535.1"/>
    </source>
</evidence>
<dbReference type="PANTHER" id="PTHR31571">
    <property type="entry name" value="ALTERED INHERITANCE OF MITOCHONDRIA PROTEIN 6"/>
    <property type="match status" value="1"/>
</dbReference>
<dbReference type="CDD" id="cd08577">
    <property type="entry name" value="PI-PLCc_GDPD_SF_unchar3"/>
    <property type="match status" value="1"/>
</dbReference>
<comment type="caution">
    <text evidence="2">The sequence shown here is derived from an EMBL/GenBank/DDBJ whole genome shotgun (WGS) entry which is preliminary data.</text>
</comment>
<proteinExistence type="predicted"/>
<dbReference type="InterPro" id="IPR017946">
    <property type="entry name" value="PLC-like_Pdiesterase_TIM-brl"/>
</dbReference>
<dbReference type="PANTHER" id="PTHR31571:SF1">
    <property type="entry name" value="ALTERED INHERITANCE OF MITOCHONDRIA PROTEIN 6"/>
    <property type="match status" value="1"/>
</dbReference>
<evidence type="ECO:0000313" key="3">
    <source>
        <dbReference type="Proteomes" id="UP000751614"/>
    </source>
</evidence>
<dbReference type="EMBL" id="VCNI01000001">
    <property type="protein sequence ID" value="TMU57535.1"/>
    <property type="molecule type" value="Genomic_DNA"/>
</dbReference>
<dbReference type="Gene3D" id="3.20.20.190">
    <property type="entry name" value="Phosphatidylinositol (PI) phosphodiesterase"/>
    <property type="match status" value="1"/>
</dbReference>
<dbReference type="InterPro" id="IPR039559">
    <property type="entry name" value="AIM6_PI-PLC-like_dom"/>
</dbReference>
<dbReference type="SUPFAM" id="SSF51695">
    <property type="entry name" value="PLC-like phosphodiesterases"/>
    <property type="match status" value="1"/>
</dbReference>
<organism evidence="2 3">
    <name type="scientific">Flagellimonas algicola</name>
    <dbReference type="NCBI Taxonomy" id="2583815"/>
    <lineage>
        <taxon>Bacteria</taxon>
        <taxon>Pseudomonadati</taxon>
        <taxon>Bacteroidota</taxon>
        <taxon>Flavobacteriia</taxon>
        <taxon>Flavobacteriales</taxon>
        <taxon>Flavobacteriaceae</taxon>
        <taxon>Flagellimonas</taxon>
    </lineage>
</organism>
<accession>A0ABY2WS09</accession>